<dbReference type="InterPro" id="IPR007848">
    <property type="entry name" value="Small_mtfrase_dom"/>
</dbReference>
<evidence type="ECO:0000256" key="2">
    <source>
        <dbReference type="ARBA" id="ARBA00022691"/>
    </source>
</evidence>
<name>A0A6B0TSN8_9RHOB</name>
<evidence type="ECO:0000313" key="5">
    <source>
        <dbReference type="Proteomes" id="UP000436016"/>
    </source>
</evidence>
<evidence type="ECO:0000259" key="3">
    <source>
        <dbReference type="Pfam" id="PF05175"/>
    </source>
</evidence>
<keyword evidence="2" id="KW-0949">S-adenosyl-L-methionine</keyword>
<dbReference type="GO" id="GO:0032259">
    <property type="term" value="P:methylation"/>
    <property type="evidence" value="ECO:0007669"/>
    <property type="project" value="UniProtKB-KW"/>
</dbReference>
<dbReference type="CDD" id="cd02440">
    <property type="entry name" value="AdoMet_MTases"/>
    <property type="match status" value="1"/>
</dbReference>
<dbReference type="AlphaFoldDB" id="A0A6B0TSN8"/>
<dbReference type="InterPro" id="IPR050210">
    <property type="entry name" value="tRNA_Adenine-N(6)_MTase"/>
</dbReference>
<feature type="domain" description="Methyltransferase small" evidence="3">
    <location>
        <begin position="33"/>
        <end position="170"/>
    </location>
</feature>
<evidence type="ECO:0000256" key="1">
    <source>
        <dbReference type="ARBA" id="ARBA00022603"/>
    </source>
</evidence>
<protein>
    <submittedName>
        <fullName evidence="4">Methyltransferase</fullName>
    </submittedName>
</protein>
<dbReference type="EMBL" id="WUWG01000001">
    <property type="protein sequence ID" value="MXU64003.1"/>
    <property type="molecule type" value="Genomic_DNA"/>
</dbReference>
<accession>A0A6B0TSN8</accession>
<evidence type="ECO:0000313" key="4">
    <source>
        <dbReference type="EMBL" id="MXU64003.1"/>
    </source>
</evidence>
<dbReference type="GO" id="GO:0008168">
    <property type="term" value="F:methyltransferase activity"/>
    <property type="evidence" value="ECO:0007669"/>
    <property type="project" value="UniProtKB-KW"/>
</dbReference>
<comment type="caution">
    <text evidence="4">The sequence shown here is derived from an EMBL/GenBank/DDBJ whole genome shotgun (WGS) entry which is preliminary data.</text>
</comment>
<reference evidence="4 5" key="1">
    <citation type="submission" date="2019-12" db="EMBL/GenBank/DDBJ databases">
        <title>Strain KN286 was isolated from seawater, which was collected from Caroline Seamount in the tropical western Pacific.</title>
        <authorList>
            <person name="Wang Q."/>
        </authorList>
    </citation>
    <scope>NUCLEOTIDE SEQUENCE [LARGE SCALE GENOMIC DNA]</scope>
    <source>
        <strain evidence="4 5">KN286</strain>
    </source>
</reference>
<keyword evidence="5" id="KW-1185">Reference proteome</keyword>
<sequence length="257" mass="27447">MDGAALTHDRFLNGRLRIWQPRQGYRAATDPVFLAAAVPARAGERVLELGCGVGAATLCLATRVPGLALTGLERQPAYAELARRNAAEAGMAVDVVTGDLTDMPPTIRAQSFDHVMMNPPYYATRDFSAPRDSGKDTAHREVAGTLADWVTAGRKRLRPGGRLTIIQQADRLDDMLMAFGRQFGDVMIRPLAPRAGRPAGRVLVTALKGRSGPLRLLAPLVLHDGPRHEQDGDDSSAAARAILRDGAALGWGDLSAG</sequence>
<gene>
    <name evidence="4" type="ORF">GSH16_00990</name>
</gene>
<dbReference type="PANTHER" id="PTHR47739:SF1">
    <property type="entry name" value="TRNA1(VAL) (ADENINE(37)-N6)-METHYLTRANSFERASE"/>
    <property type="match status" value="1"/>
</dbReference>
<dbReference type="SUPFAM" id="SSF53335">
    <property type="entry name" value="S-adenosyl-L-methionine-dependent methyltransferases"/>
    <property type="match status" value="1"/>
</dbReference>
<dbReference type="InterPro" id="IPR029063">
    <property type="entry name" value="SAM-dependent_MTases_sf"/>
</dbReference>
<dbReference type="PANTHER" id="PTHR47739">
    <property type="entry name" value="TRNA1(VAL) (ADENINE(37)-N6)-METHYLTRANSFERASE"/>
    <property type="match status" value="1"/>
</dbReference>
<keyword evidence="4" id="KW-0808">Transferase</keyword>
<dbReference type="RefSeq" id="WP_160851025.1">
    <property type="nucleotide sequence ID" value="NZ_WUWG01000001.1"/>
</dbReference>
<dbReference type="Pfam" id="PF05175">
    <property type="entry name" value="MTS"/>
    <property type="match status" value="1"/>
</dbReference>
<keyword evidence="1 4" id="KW-0489">Methyltransferase</keyword>
<dbReference type="Gene3D" id="3.40.50.150">
    <property type="entry name" value="Vaccinia Virus protein VP39"/>
    <property type="match status" value="1"/>
</dbReference>
<dbReference type="Proteomes" id="UP000436016">
    <property type="component" value="Unassembled WGS sequence"/>
</dbReference>
<proteinExistence type="predicted"/>
<organism evidence="4 5">
    <name type="scientific">Oceanomicrobium pacificus</name>
    <dbReference type="NCBI Taxonomy" id="2692916"/>
    <lineage>
        <taxon>Bacteria</taxon>
        <taxon>Pseudomonadati</taxon>
        <taxon>Pseudomonadota</taxon>
        <taxon>Alphaproteobacteria</taxon>
        <taxon>Rhodobacterales</taxon>
        <taxon>Paracoccaceae</taxon>
        <taxon>Oceanomicrobium</taxon>
    </lineage>
</organism>